<feature type="domain" description="Transketolase C-terminal" evidence="9">
    <location>
        <begin position="14"/>
        <end position="137"/>
    </location>
</feature>
<evidence type="ECO:0000256" key="8">
    <source>
        <dbReference type="ARBA" id="ARBA00023229"/>
    </source>
</evidence>
<dbReference type="GO" id="GO:0008661">
    <property type="term" value="F:1-deoxy-D-xylulose-5-phosphate synthase activity"/>
    <property type="evidence" value="ECO:0007669"/>
    <property type="project" value="UniProtKB-EC"/>
</dbReference>
<dbReference type="PANTHER" id="PTHR43322">
    <property type="entry name" value="1-D-DEOXYXYLULOSE 5-PHOSPHATE SYNTHASE-RELATED"/>
    <property type="match status" value="1"/>
</dbReference>
<evidence type="ECO:0000256" key="5">
    <source>
        <dbReference type="ARBA" id="ARBA00022842"/>
    </source>
</evidence>
<keyword evidence="3 10" id="KW-0808">Transferase</keyword>
<dbReference type="GO" id="GO:0016114">
    <property type="term" value="P:terpenoid biosynthetic process"/>
    <property type="evidence" value="ECO:0007669"/>
    <property type="project" value="InterPro"/>
</dbReference>
<evidence type="ECO:0000256" key="7">
    <source>
        <dbReference type="ARBA" id="ARBA00023052"/>
    </source>
</evidence>
<dbReference type="Pfam" id="PF02780">
    <property type="entry name" value="Transketolase_C"/>
    <property type="match status" value="1"/>
</dbReference>
<reference evidence="10 11" key="1">
    <citation type="journal article" date="2018" name="Nat. Biotechnol.">
        <title>A standardized bacterial taxonomy based on genome phylogeny substantially revises the tree of life.</title>
        <authorList>
            <person name="Parks D.H."/>
            <person name="Chuvochina M."/>
            <person name="Waite D.W."/>
            <person name="Rinke C."/>
            <person name="Skarshewski A."/>
            <person name="Chaumeil P.A."/>
            <person name="Hugenholtz P."/>
        </authorList>
    </citation>
    <scope>NUCLEOTIDE SEQUENCE [LARGE SCALE GENOMIC DNA]</scope>
    <source>
        <strain evidence="10">UBA10378</strain>
    </source>
</reference>
<dbReference type="AlphaFoldDB" id="A0A356W7L9"/>
<dbReference type="SUPFAM" id="SSF52922">
    <property type="entry name" value="TK C-terminal domain-like"/>
    <property type="match status" value="1"/>
</dbReference>
<keyword evidence="4" id="KW-0479">Metal-binding</keyword>
<protein>
    <submittedName>
        <fullName evidence="10">1-deoxy-D-xylulose-5-phosphate synthase</fullName>
        <ecNumber evidence="10">2.2.1.7</ecNumber>
    </submittedName>
</protein>
<feature type="non-terminal residue" evidence="10">
    <location>
        <position position="1"/>
    </location>
</feature>
<proteinExistence type="predicted"/>
<name>A0A356W7L9_9PROT</name>
<dbReference type="GO" id="GO:0046872">
    <property type="term" value="F:metal ion binding"/>
    <property type="evidence" value="ECO:0007669"/>
    <property type="project" value="UniProtKB-KW"/>
</dbReference>
<dbReference type="InterPro" id="IPR005477">
    <property type="entry name" value="Dxylulose-5-P_synthase"/>
</dbReference>
<dbReference type="InterPro" id="IPR033248">
    <property type="entry name" value="Transketolase_C"/>
</dbReference>
<comment type="caution">
    <text evidence="10">The sequence shown here is derived from an EMBL/GenBank/DDBJ whole genome shotgun (WGS) entry which is preliminary data.</text>
</comment>
<dbReference type="EC" id="2.2.1.7" evidence="10"/>
<dbReference type="FunFam" id="3.40.50.920:FF:000002">
    <property type="entry name" value="1-deoxy-D-xylulose-5-phosphate synthase"/>
    <property type="match status" value="1"/>
</dbReference>
<dbReference type="EMBL" id="DOGS01000247">
    <property type="protein sequence ID" value="HBQ49669.1"/>
    <property type="molecule type" value="Genomic_DNA"/>
</dbReference>
<organism evidence="10 11">
    <name type="scientific">Hyphomonas atlantica</name>
    <dbReference type="NCBI Taxonomy" id="1280948"/>
    <lineage>
        <taxon>Bacteria</taxon>
        <taxon>Pseudomonadati</taxon>
        <taxon>Pseudomonadota</taxon>
        <taxon>Alphaproteobacteria</taxon>
        <taxon>Hyphomonadales</taxon>
        <taxon>Hyphomonadaceae</taxon>
        <taxon>Hyphomonas</taxon>
    </lineage>
</organism>
<evidence type="ECO:0000256" key="4">
    <source>
        <dbReference type="ARBA" id="ARBA00022723"/>
    </source>
</evidence>
<sequence length="159" mass="16868">GVDVPETPMPLEIGKGRIVREGTTIAILSYGTRLAEAEKAAEMLAAQGLSATVADARFAKPLDADLVERLAKEHEVLITVEEGATGGFGSFVLEHLARVGALDTGLKIRPMTLPDTFQDQEGPYQMYETAGLNARHIAAKAIEALGRGDIAEINRLASA</sequence>
<keyword evidence="7" id="KW-0786">Thiamine pyrophosphate</keyword>
<keyword evidence="8" id="KW-0414">Isoprene biosynthesis</keyword>
<evidence type="ECO:0000259" key="9">
    <source>
        <dbReference type="Pfam" id="PF02780"/>
    </source>
</evidence>
<dbReference type="PANTHER" id="PTHR43322:SF5">
    <property type="entry name" value="1-DEOXY-D-XYLULOSE-5-PHOSPHATE SYNTHASE, CHLOROPLASTIC"/>
    <property type="match status" value="1"/>
</dbReference>
<dbReference type="InterPro" id="IPR009014">
    <property type="entry name" value="Transketo_C/PFOR_II"/>
</dbReference>
<accession>A0A356W7L9</accession>
<evidence type="ECO:0000256" key="2">
    <source>
        <dbReference type="ARBA" id="ARBA00011738"/>
    </source>
</evidence>
<keyword evidence="5" id="KW-0460">Magnesium</keyword>
<evidence type="ECO:0000256" key="3">
    <source>
        <dbReference type="ARBA" id="ARBA00022679"/>
    </source>
</evidence>
<evidence type="ECO:0000313" key="10">
    <source>
        <dbReference type="EMBL" id="HBQ49669.1"/>
    </source>
</evidence>
<dbReference type="GO" id="GO:0009228">
    <property type="term" value="P:thiamine biosynthetic process"/>
    <property type="evidence" value="ECO:0007669"/>
    <property type="project" value="UniProtKB-KW"/>
</dbReference>
<gene>
    <name evidence="10" type="ORF">DD728_12475</name>
</gene>
<evidence type="ECO:0000256" key="1">
    <source>
        <dbReference type="ARBA" id="ARBA00001946"/>
    </source>
</evidence>
<dbReference type="Proteomes" id="UP000263957">
    <property type="component" value="Unassembled WGS sequence"/>
</dbReference>
<comment type="subunit">
    <text evidence="2">Homodimer.</text>
</comment>
<evidence type="ECO:0000313" key="11">
    <source>
        <dbReference type="Proteomes" id="UP000263957"/>
    </source>
</evidence>
<dbReference type="Gene3D" id="3.40.50.920">
    <property type="match status" value="1"/>
</dbReference>
<evidence type="ECO:0000256" key="6">
    <source>
        <dbReference type="ARBA" id="ARBA00022977"/>
    </source>
</evidence>
<comment type="cofactor">
    <cofactor evidence="1">
        <name>Mg(2+)</name>
        <dbReference type="ChEBI" id="CHEBI:18420"/>
    </cofactor>
</comment>
<keyword evidence="6" id="KW-0784">Thiamine biosynthesis</keyword>